<evidence type="ECO:0000256" key="1">
    <source>
        <dbReference type="SAM" id="MobiDB-lite"/>
    </source>
</evidence>
<dbReference type="Proteomes" id="UP000030758">
    <property type="component" value="Unassembled WGS sequence"/>
</dbReference>
<accession>A0A085MQM5</accession>
<proteinExistence type="predicted"/>
<organism evidence="2">
    <name type="scientific">Trichuris suis</name>
    <name type="common">pig whipworm</name>
    <dbReference type="NCBI Taxonomy" id="68888"/>
    <lineage>
        <taxon>Eukaryota</taxon>
        <taxon>Metazoa</taxon>
        <taxon>Ecdysozoa</taxon>
        <taxon>Nematoda</taxon>
        <taxon>Enoplea</taxon>
        <taxon>Dorylaimia</taxon>
        <taxon>Trichinellida</taxon>
        <taxon>Trichuridae</taxon>
        <taxon>Trichuris</taxon>
    </lineage>
</organism>
<feature type="compositionally biased region" description="Basic and acidic residues" evidence="1">
    <location>
        <begin position="197"/>
        <end position="207"/>
    </location>
</feature>
<sequence>MQRFRNFSSLLHILLDGTVEILHIRTVWKRRDATDAQRALACGRLATYRRLPCTLHSTAGRRPNLFWKAAPLAGSTSLRSESSSPAWCAYRAGRRGVAGAASYADRPAAAGRETLVVPVQLLRTVVEAPGPAGALVRDVNPEPKGTCSACGDCCETPCCGDGRTWLPGTPGWKKPCGGPRPAGPDGKNNLLPLLPSRTDRRTDERAKGNRCNVVNANRWSFD</sequence>
<feature type="region of interest" description="Disordered" evidence="1">
    <location>
        <begin position="171"/>
        <end position="207"/>
    </location>
</feature>
<reference evidence="2" key="1">
    <citation type="journal article" date="2014" name="Nat. Genet.">
        <title>Genome and transcriptome of the porcine whipworm Trichuris suis.</title>
        <authorList>
            <person name="Jex A.R."/>
            <person name="Nejsum P."/>
            <person name="Schwarz E.M."/>
            <person name="Hu L."/>
            <person name="Young N.D."/>
            <person name="Hall R.S."/>
            <person name="Korhonen P.K."/>
            <person name="Liao S."/>
            <person name="Thamsborg S."/>
            <person name="Xia J."/>
            <person name="Xu P."/>
            <person name="Wang S."/>
            <person name="Scheerlinck J.P."/>
            <person name="Hofmann A."/>
            <person name="Sternberg P.W."/>
            <person name="Wang J."/>
            <person name="Gasser R.B."/>
        </authorList>
    </citation>
    <scope>NUCLEOTIDE SEQUENCE [LARGE SCALE GENOMIC DNA]</scope>
    <source>
        <strain evidence="2">DCEP-RM93F</strain>
    </source>
</reference>
<evidence type="ECO:0000313" key="2">
    <source>
        <dbReference type="EMBL" id="KFD59521.1"/>
    </source>
</evidence>
<gene>
    <name evidence="2" type="ORF">M514_28301</name>
</gene>
<protein>
    <submittedName>
        <fullName evidence="2">Uncharacterized protein</fullName>
    </submittedName>
</protein>
<dbReference type="EMBL" id="KL367856">
    <property type="protein sequence ID" value="KFD59521.1"/>
    <property type="molecule type" value="Genomic_DNA"/>
</dbReference>
<name>A0A085MQM5_9BILA</name>
<dbReference type="AlphaFoldDB" id="A0A085MQM5"/>